<reference evidence="8" key="1">
    <citation type="submission" date="2017-02" db="UniProtKB">
        <authorList>
            <consortium name="WormBaseParasite"/>
        </authorList>
    </citation>
    <scope>IDENTIFICATION</scope>
</reference>
<feature type="domain" description="CCHC-type" evidence="6">
    <location>
        <begin position="83"/>
        <end position="99"/>
    </location>
</feature>
<evidence type="ECO:0000256" key="4">
    <source>
        <dbReference type="SAM" id="MobiDB-lite"/>
    </source>
</evidence>
<keyword evidence="2" id="KW-0863">Zinc-finger</keyword>
<feature type="region of interest" description="Disordered" evidence="4">
    <location>
        <begin position="168"/>
        <end position="187"/>
    </location>
</feature>
<keyword evidence="1 3" id="KW-0694">RNA-binding</keyword>
<dbReference type="GO" id="GO:0003729">
    <property type="term" value="F:mRNA binding"/>
    <property type="evidence" value="ECO:0007669"/>
    <property type="project" value="TreeGrafter"/>
</dbReference>
<dbReference type="SUPFAM" id="SSF54928">
    <property type="entry name" value="RNA-binding domain, RBD"/>
    <property type="match status" value="1"/>
</dbReference>
<feature type="domain" description="RRM" evidence="5">
    <location>
        <begin position="2"/>
        <end position="72"/>
    </location>
</feature>
<dbReference type="PANTHER" id="PTHR48025:SF1">
    <property type="entry name" value="RRM DOMAIN-CONTAINING PROTEIN"/>
    <property type="match status" value="1"/>
</dbReference>
<dbReference type="AlphaFoldDB" id="A0A0N5AAI6"/>
<sequence length="256" mass="28521">MVKLFVGGLPEGVDSIRLRQLFSQFVLVNECDVIKDYAFVHVADEDAARIAIEKLDGYILENKAINIRRSTSKLRREPGMDKRCYRCGSSEHKTPQCPQDPSLKRPNASVTIVGGGPDQKRLALDPLVAGGSPAYTPTIKIDLTGRNPDVGAAAATAGSYSYSQVQAPGQIAPPNSTTVDTDAELPRPHDRDLIPLYEQYLDSRTKYFYFRERLMKEVKVRAQLAPYNQASTLQAPYTSGVYNPYQQQPQTYSQQY</sequence>
<keyword evidence="2" id="KW-0862">Zinc</keyword>
<name>A0A0N5AAI6_9BILA</name>
<dbReference type="SMART" id="SM00360">
    <property type="entry name" value="RRM"/>
    <property type="match status" value="1"/>
</dbReference>
<dbReference type="GO" id="GO:0005634">
    <property type="term" value="C:nucleus"/>
    <property type="evidence" value="ECO:0007669"/>
    <property type="project" value="TreeGrafter"/>
</dbReference>
<keyword evidence="7" id="KW-1185">Reference proteome</keyword>
<dbReference type="InterPro" id="IPR035979">
    <property type="entry name" value="RBD_domain_sf"/>
</dbReference>
<evidence type="ECO:0000313" key="7">
    <source>
        <dbReference type="Proteomes" id="UP000046393"/>
    </source>
</evidence>
<evidence type="ECO:0000256" key="1">
    <source>
        <dbReference type="ARBA" id="ARBA00022884"/>
    </source>
</evidence>
<evidence type="ECO:0000259" key="6">
    <source>
        <dbReference type="PROSITE" id="PS50158"/>
    </source>
</evidence>
<dbReference type="Pfam" id="PF00076">
    <property type="entry name" value="RRM_1"/>
    <property type="match status" value="1"/>
</dbReference>
<evidence type="ECO:0000256" key="3">
    <source>
        <dbReference type="PROSITE-ProRule" id="PRU00176"/>
    </source>
</evidence>
<dbReference type="Proteomes" id="UP000046393">
    <property type="component" value="Unplaced"/>
</dbReference>
<dbReference type="InterPro" id="IPR012677">
    <property type="entry name" value="Nucleotide-bd_a/b_plait_sf"/>
</dbReference>
<proteinExistence type="predicted"/>
<dbReference type="InterPro" id="IPR001878">
    <property type="entry name" value="Znf_CCHC"/>
</dbReference>
<dbReference type="InterPro" id="IPR000504">
    <property type="entry name" value="RRM_dom"/>
</dbReference>
<evidence type="ECO:0000313" key="8">
    <source>
        <dbReference type="WBParaSite" id="SMUV_0000116201-mRNA-1"/>
    </source>
</evidence>
<dbReference type="PANTHER" id="PTHR48025">
    <property type="entry name" value="OS02G0815200 PROTEIN"/>
    <property type="match status" value="1"/>
</dbReference>
<evidence type="ECO:0000256" key="2">
    <source>
        <dbReference type="PROSITE-ProRule" id="PRU00047"/>
    </source>
</evidence>
<keyword evidence="2" id="KW-0479">Metal-binding</keyword>
<dbReference type="GO" id="GO:0008270">
    <property type="term" value="F:zinc ion binding"/>
    <property type="evidence" value="ECO:0007669"/>
    <property type="project" value="UniProtKB-KW"/>
</dbReference>
<dbReference type="PROSITE" id="PS50102">
    <property type="entry name" value="RRM"/>
    <property type="match status" value="1"/>
</dbReference>
<dbReference type="InterPro" id="IPR050502">
    <property type="entry name" value="Euk_RNA-bind_prot"/>
</dbReference>
<dbReference type="Gene3D" id="3.30.70.330">
    <property type="match status" value="1"/>
</dbReference>
<accession>A0A0N5AAI6</accession>
<dbReference type="STRING" id="451379.A0A0N5AAI6"/>
<dbReference type="WBParaSite" id="SMUV_0000116201-mRNA-1">
    <property type="protein sequence ID" value="SMUV_0000116201-mRNA-1"/>
    <property type="gene ID" value="SMUV_0000116201"/>
</dbReference>
<protein>
    <submittedName>
        <fullName evidence="8">RRM domain-containing protein</fullName>
    </submittedName>
</protein>
<evidence type="ECO:0000259" key="5">
    <source>
        <dbReference type="PROSITE" id="PS50102"/>
    </source>
</evidence>
<dbReference type="PROSITE" id="PS50158">
    <property type="entry name" value="ZF_CCHC"/>
    <property type="match status" value="1"/>
</dbReference>
<organism evidence="7 8">
    <name type="scientific">Syphacia muris</name>
    <dbReference type="NCBI Taxonomy" id="451379"/>
    <lineage>
        <taxon>Eukaryota</taxon>
        <taxon>Metazoa</taxon>
        <taxon>Ecdysozoa</taxon>
        <taxon>Nematoda</taxon>
        <taxon>Chromadorea</taxon>
        <taxon>Rhabditida</taxon>
        <taxon>Spirurina</taxon>
        <taxon>Oxyuridomorpha</taxon>
        <taxon>Oxyuroidea</taxon>
        <taxon>Oxyuridae</taxon>
        <taxon>Syphacia</taxon>
    </lineage>
</organism>